<dbReference type="PROSITE" id="PS50995">
    <property type="entry name" value="HTH_MARR_2"/>
    <property type="match status" value="1"/>
</dbReference>
<evidence type="ECO:0000313" key="1">
    <source>
        <dbReference type="EMBL" id="ATZ23274.1"/>
    </source>
</evidence>
<dbReference type="PANTHER" id="PTHR39515">
    <property type="entry name" value="CONSERVED PROTEIN"/>
    <property type="match status" value="1"/>
</dbReference>
<dbReference type="AlphaFoldDB" id="A0A2K8P960"/>
<dbReference type="InterPro" id="IPR036390">
    <property type="entry name" value="WH_DNA-bd_sf"/>
</dbReference>
<dbReference type="GeneID" id="49382480"/>
<keyword evidence="1" id="KW-0238">DNA-binding</keyword>
<dbReference type="Gene3D" id="1.10.10.10">
    <property type="entry name" value="Winged helix-like DNA-binding domain superfamily/Winged helix DNA-binding domain"/>
    <property type="match status" value="1"/>
</dbReference>
<sequence length="150" mass="16218">MTSRPSGPQPRAGIHDIAEELQLAVGMLVRQVRASAAGGVSLSQMSVLKRLDRDGAATAADLARAEKIRPQSVIATVNSLRAEGYVTRTPHPTDGRQLLVSLTDRGRALVRERREAGHGRIAELMAGRLTAEEQRLLAEAVPLLRRLAED</sequence>
<dbReference type="GO" id="GO:0003700">
    <property type="term" value="F:DNA-binding transcription factor activity"/>
    <property type="evidence" value="ECO:0007669"/>
    <property type="project" value="InterPro"/>
</dbReference>
<dbReference type="GO" id="GO:0003677">
    <property type="term" value="F:DNA binding"/>
    <property type="evidence" value="ECO:0007669"/>
    <property type="project" value="UniProtKB-KW"/>
</dbReference>
<dbReference type="RefSeq" id="WP_030224479.1">
    <property type="nucleotide sequence ID" value="NZ_CP024985.1"/>
</dbReference>
<accession>A0A2K8P960</accession>
<evidence type="ECO:0000313" key="2">
    <source>
        <dbReference type="Proteomes" id="UP000231791"/>
    </source>
</evidence>
<dbReference type="Proteomes" id="UP000231791">
    <property type="component" value="Chromosome"/>
</dbReference>
<dbReference type="Pfam" id="PF12802">
    <property type="entry name" value="MarR_2"/>
    <property type="match status" value="1"/>
</dbReference>
<name>A0A2K8P960_STRLA</name>
<dbReference type="Gene3D" id="1.10.287.100">
    <property type="match status" value="1"/>
</dbReference>
<dbReference type="PANTHER" id="PTHR39515:SF2">
    <property type="entry name" value="HTH-TYPE TRANSCRIPTIONAL REGULATOR RV0880"/>
    <property type="match status" value="1"/>
</dbReference>
<reference evidence="1 2" key="1">
    <citation type="submission" date="2017-11" db="EMBL/GenBank/DDBJ databases">
        <title>Complete genome sequence of Streptomyces lavendulae subsp. lavendulae CCM 3239 (formerly 'Streptomyces aureofaciens CCM 3239'), the producer of the angucycline-type antibiotic auricin.</title>
        <authorList>
            <person name="Busche T."/>
            <person name="Novakova R."/>
            <person name="Al'Dilaimi A."/>
            <person name="Homerova D."/>
            <person name="Feckova L."/>
            <person name="Rezuchova B."/>
            <person name="Mingyar E."/>
            <person name="Csolleiova D."/>
            <person name="Bekeova C."/>
            <person name="Winkler A."/>
            <person name="Sevcikova B."/>
            <person name="Kalinowski J."/>
            <person name="Kormanec J."/>
            <person name="Ruckert C."/>
        </authorList>
    </citation>
    <scope>NUCLEOTIDE SEQUENCE [LARGE SCALE GENOMIC DNA]</scope>
    <source>
        <strain evidence="1 2">CCM 3239</strain>
    </source>
</reference>
<dbReference type="KEGG" id="slx:SLAV_06845"/>
<proteinExistence type="predicted"/>
<organism evidence="1 2">
    <name type="scientific">Streptomyces lavendulae subsp. lavendulae</name>
    <dbReference type="NCBI Taxonomy" id="58340"/>
    <lineage>
        <taxon>Bacteria</taxon>
        <taxon>Bacillati</taxon>
        <taxon>Actinomycetota</taxon>
        <taxon>Actinomycetes</taxon>
        <taxon>Kitasatosporales</taxon>
        <taxon>Streptomycetaceae</taxon>
        <taxon>Streptomyces</taxon>
    </lineage>
</organism>
<protein>
    <submittedName>
        <fullName evidence="1">DNA-binding transcriptional repressor MarR</fullName>
    </submittedName>
</protein>
<dbReference type="InterPro" id="IPR036388">
    <property type="entry name" value="WH-like_DNA-bd_sf"/>
</dbReference>
<dbReference type="EMBL" id="CP024985">
    <property type="protein sequence ID" value="ATZ23274.1"/>
    <property type="molecule type" value="Genomic_DNA"/>
</dbReference>
<keyword evidence="2" id="KW-1185">Reference proteome</keyword>
<dbReference type="InterPro" id="IPR052526">
    <property type="entry name" value="HTH-type_Bedaq_tolerance"/>
</dbReference>
<dbReference type="OrthoDB" id="3215377at2"/>
<dbReference type="SMART" id="SM00347">
    <property type="entry name" value="HTH_MARR"/>
    <property type="match status" value="1"/>
</dbReference>
<gene>
    <name evidence="1" type="ORF">SLAV_06845</name>
</gene>
<dbReference type="InterPro" id="IPR000835">
    <property type="entry name" value="HTH_MarR-typ"/>
</dbReference>
<dbReference type="SUPFAM" id="SSF46785">
    <property type="entry name" value="Winged helix' DNA-binding domain"/>
    <property type="match status" value="1"/>
</dbReference>